<dbReference type="Proteomes" id="UP000039865">
    <property type="component" value="Unassembled WGS sequence"/>
</dbReference>
<dbReference type="EMBL" id="CCKQ01000094">
    <property type="protein sequence ID" value="CDW71159.1"/>
    <property type="molecule type" value="Genomic_DNA"/>
</dbReference>
<dbReference type="InterPro" id="IPR052060">
    <property type="entry name" value="Bromo_WD_repeat"/>
</dbReference>
<dbReference type="SUPFAM" id="SSF50978">
    <property type="entry name" value="WD40 repeat-like"/>
    <property type="match status" value="1"/>
</dbReference>
<dbReference type="Gene3D" id="3.30.40.10">
    <property type="entry name" value="Zinc/RING finger domain, C3HC4 (zinc finger)"/>
    <property type="match status" value="1"/>
</dbReference>
<dbReference type="PANTHER" id="PTHR16266:SF17">
    <property type="entry name" value="BRWD3"/>
    <property type="match status" value="1"/>
</dbReference>
<dbReference type="GO" id="GO:0005634">
    <property type="term" value="C:nucleus"/>
    <property type="evidence" value="ECO:0007669"/>
    <property type="project" value="TreeGrafter"/>
</dbReference>
<dbReference type="SUPFAM" id="SSF57903">
    <property type="entry name" value="FYVE/PHD zinc finger"/>
    <property type="match status" value="1"/>
</dbReference>
<dbReference type="InterPro" id="IPR036322">
    <property type="entry name" value="WD40_repeat_dom_sf"/>
</dbReference>
<dbReference type="InterPro" id="IPR011011">
    <property type="entry name" value="Znf_FYVE_PHD"/>
</dbReference>
<dbReference type="AlphaFoldDB" id="A0A077ZNW2"/>
<dbReference type="PANTHER" id="PTHR16266">
    <property type="entry name" value="WD REPEAT DOMAIN 9"/>
    <property type="match status" value="1"/>
</dbReference>
<gene>
    <name evidence="1" type="primary">Contig15617.g16641</name>
    <name evidence="1" type="ORF">STYLEM_98</name>
</gene>
<dbReference type="InParanoid" id="A0A077ZNW2"/>
<keyword evidence="2" id="KW-1185">Reference proteome</keyword>
<dbReference type="GO" id="GO:0007010">
    <property type="term" value="P:cytoskeleton organization"/>
    <property type="evidence" value="ECO:0007669"/>
    <property type="project" value="TreeGrafter"/>
</dbReference>
<organism evidence="1 2">
    <name type="scientific">Stylonychia lemnae</name>
    <name type="common">Ciliate</name>
    <dbReference type="NCBI Taxonomy" id="5949"/>
    <lineage>
        <taxon>Eukaryota</taxon>
        <taxon>Sar</taxon>
        <taxon>Alveolata</taxon>
        <taxon>Ciliophora</taxon>
        <taxon>Intramacronucleata</taxon>
        <taxon>Spirotrichea</taxon>
        <taxon>Stichotrichia</taxon>
        <taxon>Sporadotrichida</taxon>
        <taxon>Oxytrichidae</taxon>
        <taxon>Stylonychinae</taxon>
        <taxon>Stylonychia</taxon>
    </lineage>
</organism>
<name>A0A077ZNW2_STYLE</name>
<dbReference type="GO" id="GO:0008360">
    <property type="term" value="P:regulation of cell shape"/>
    <property type="evidence" value="ECO:0007669"/>
    <property type="project" value="TreeGrafter"/>
</dbReference>
<proteinExistence type="predicted"/>
<sequence length="721" mass="85217">MPHPTIDEIVVVAGSQGEICIIDIESGTLLRKKHESGLYCKEPQLKNKILSMNFSPDGSQFAIGTELGSISLFGIKSDRNMKICNVEQFIPQDNQERQQDPFIVFIKDTSLCNQNFLPYNYTSSINQNSETYEKFLELRQQEIMNEKQFYKDLKKMNGSFELSLSNITNSFDTDSSNDSDYTQQSTSLLQSSLQRASFNNAISTNEAAPRELARKLKKKSQQTPQKVLKFLSNSTTPSHYHSDVEKDFSVIEKYVILISTLLFRNRVIFMPEQDFNEVKDKECHFCQKSGINFIGPFLDMQTNQIYWFHQNCLEINDYIFQDKTQQSEVNKNNNKRNYNGLTSIIEAQSESPEKFRCGRCKKLGGTVSCLLCGIYFHGTDCAQLRLIEAKDYEHKYICYFCLNRERYNQNDLKQELTRISQFRTIKHTEINHQGSYFPQVGDIVYYLKDGHEEFIKQNDHLFFNGRKETAKNPFVWEQQADLLERDVLCEIVQVVIKEPSEFIRRQILEMDQDLDYLVKITLKILKSRSHFVIKWMRCADQHFLILRDIFNYQRQHFERQILNRALPLYVEYFANEKQLSSILEINESSTYWQSIDCKFKDDHEFYLINFWDINFQSFRLSYNINKKDQDFIIKQMEKVFKNFNKQGKYKATDCKQIDISLIRERLKQEYYRSKLSLISDLKVLYEFQNEPIATKLCEVISNINEYEFEIEVTFDIINFQK</sequence>
<reference evidence="1 2" key="1">
    <citation type="submission" date="2014-06" db="EMBL/GenBank/DDBJ databases">
        <authorList>
            <person name="Swart Estienne"/>
        </authorList>
    </citation>
    <scope>NUCLEOTIDE SEQUENCE [LARGE SCALE GENOMIC DNA]</scope>
    <source>
        <strain evidence="1 2">130c</strain>
    </source>
</reference>
<protein>
    <submittedName>
        <fullName evidence="1">Bromodomain containing protein</fullName>
    </submittedName>
</protein>
<evidence type="ECO:0000313" key="1">
    <source>
        <dbReference type="EMBL" id="CDW71159.1"/>
    </source>
</evidence>
<accession>A0A077ZNW2</accession>
<dbReference type="InterPro" id="IPR013083">
    <property type="entry name" value="Znf_RING/FYVE/PHD"/>
</dbReference>
<dbReference type="GO" id="GO:0006357">
    <property type="term" value="P:regulation of transcription by RNA polymerase II"/>
    <property type="evidence" value="ECO:0007669"/>
    <property type="project" value="TreeGrafter"/>
</dbReference>
<dbReference type="InterPro" id="IPR015943">
    <property type="entry name" value="WD40/YVTN_repeat-like_dom_sf"/>
</dbReference>
<evidence type="ECO:0000313" key="2">
    <source>
        <dbReference type="Proteomes" id="UP000039865"/>
    </source>
</evidence>
<dbReference type="Gene3D" id="2.130.10.10">
    <property type="entry name" value="YVTN repeat-like/Quinoprotein amine dehydrogenase"/>
    <property type="match status" value="1"/>
</dbReference>